<organism evidence="1 2">
    <name type="scientific">Rufibacter radiotolerans</name>
    <dbReference type="NCBI Taxonomy" id="1379910"/>
    <lineage>
        <taxon>Bacteria</taxon>
        <taxon>Pseudomonadati</taxon>
        <taxon>Bacteroidota</taxon>
        <taxon>Cytophagia</taxon>
        <taxon>Cytophagales</taxon>
        <taxon>Hymenobacteraceae</taxon>
        <taxon>Rufibacter</taxon>
    </lineage>
</organism>
<sequence>MNIETFASLKVMMDNLECEAIDEKEALTELQAQCQEILQLVDQLRFSNNSAHVQLATRQALQYLNRGMSEIDQKKQAFQLAKKSEKIDLSDICGPLHAGLEIILNLNYK</sequence>
<dbReference type="RefSeq" id="WP_048919484.1">
    <property type="nucleotide sequence ID" value="NZ_CP010777.1"/>
</dbReference>
<protein>
    <submittedName>
        <fullName evidence="1">Uncharacterized protein</fullName>
    </submittedName>
</protein>
<dbReference type="KEGG" id="ruf:TH63_02170"/>
<dbReference type="AlphaFoldDB" id="A0A0H4VLU4"/>
<proteinExistence type="predicted"/>
<reference evidence="1 2" key="1">
    <citation type="submission" date="2015-01" db="EMBL/GenBank/DDBJ databases">
        <title>Rufibacter sp./DG31D/ whole genome sequencing.</title>
        <authorList>
            <person name="Kim M.K."/>
            <person name="Srinivasan S."/>
            <person name="Lee J.-J."/>
        </authorList>
    </citation>
    <scope>NUCLEOTIDE SEQUENCE [LARGE SCALE GENOMIC DNA]</scope>
    <source>
        <strain evidence="1 2">DG31D</strain>
    </source>
</reference>
<dbReference type="OrthoDB" id="893960at2"/>
<evidence type="ECO:0000313" key="2">
    <source>
        <dbReference type="Proteomes" id="UP000036458"/>
    </source>
</evidence>
<dbReference type="EMBL" id="CP010777">
    <property type="protein sequence ID" value="AKQ44699.1"/>
    <property type="molecule type" value="Genomic_DNA"/>
</dbReference>
<evidence type="ECO:0000313" key="1">
    <source>
        <dbReference type="EMBL" id="AKQ44699.1"/>
    </source>
</evidence>
<keyword evidence="2" id="KW-1185">Reference proteome</keyword>
<dbReference type="PATRIC" id="fig|1379910.4.peg.460"/>
<gene>
    <name evidence="1" type="ORF">TH63_02170</name>
</gene>
<dbReference type="Proteomes" id="UP000036458">
    <property type="component" value="Chromosome"/>
</dbReference>
<name>A0A0H4VLU4_9BACT</name>
<accession>A0A0H4VLU4</accession>